<reference evidence="2" key="1">
    <citation type="submission" date="2020-11" db="EMBL/GenBank/DDBJ databases">
        <authorList>
            <consortium name="DOE Joint Genome Institute"/>
            <person name="Ahrendt S."/>
            <person name="Riley R."/>
            <person name="Andreopoulos W."/>
            <person name="Labutti K."/>
            <person name="Pangilinan J."/>
            <person name="Ruiz-Duenas F.J."/>
            <person name="Barrasa J.M."/>
            <person name="Sanchez-Garcia M."/>
            <person name="Camarero S."/>
            <person name="Miyauchi S."/>
            <person name="Serrano A."/>
            <person name="Linde D."/>
            <person name="Babiker R."/>
            <person name="Drula E."/>
            <person name="Ayuso-Fernandez I."/>
            <person name="Pacheco R."/>
            <person name="Padilla G."/>
            <person name="Ferreira P."/>
            <person name="Barriuso J."/>
            <person name="Kellner H."/>
            <person name="Castanera R."/>
            <person name="Alfaro M."/>
            <person name="Ramirez L."/>
            <person name="Pisabarro A.G."/>
            <person name="Kuo A."/>
            <person name="Tritt A."/>
            <person name="Lipzen A."/>
            <person name="He G."/>
            <person name="Yan M."/>
            <person name="Ng V."/>
            <person name="Cullen D."/>
            <person name="Martin F."/>
            <person name="Rosso M.-N."/>
            <person name="Henrissat B."/>
            <person name="Hibbett D."/>
            <person name="Martinez A.T."/>
            <person name="Grigoriev I.V."/>
        </authorList>
    </citation>
    <scope>NUCLEOTIDE SEQUENCE</scope>
    <source>
        <strain evidence="2">MF-IS2</strain>
    </source>
</reference>
<feature type="compositionally biased region" description="Basic and acidic residues" evidence="1">
    <location>
        <begin position="99"/>
        <end position="121"/>
    </location>
</feature>
<feature type="region of interest" description="Disordered" evidence="1">
    <location>
        <begin position="99"/>
        <end position="158"/>
    </location>
</feature>
<keyword evidence="3" id="KW-1185">Reference proteome</keyword>
<evidence type="ECO:0000313" key="3">
    <source>
        <dbReference type="Proteomes" id="UP000807342"/>
    </source>
</evidence>
<comment type="caution">
    <text evidence="2">The sequence shown here is derived from an EMBL/GenBank/DDBJ whole genome shotgun (WGS) entry which is preliminary data.</text>
</comment>
<sequence>YVLISSQKLCEMGLPLGHVELKGLKILFENGQVGKLSRHGEEKTRCLGMIAGGRYQFFGPGAISISYAKAISFWPFSLLTKLVTAQTYQLSGVVYPLEKEKEEKEKEKETGTAKERRRGKEPVPPVEGVHLIAIHSPFRTNSKQKDSPSPPAGGLGTN</sequence>
<accession>A0A9P5X8Q3</accession>
<evidence type="ECO:0000313" key="2">
    <source>
        <dbReference type="EMBL" id="KAF9446569.1"/>
    </source>
</evidence>
<protein>
    <submittedName>
        <fullName evidence="2">Uncharacterized protein</fullName>
    </submittedName>
</protein>
<dbReference type="EMBL" id="MU151238">
    <property type="protein sequence ID" value="KAF9446569.1"/>
    <property type="molecule type" value="Genomic_DNA"/>
</dbReference>
<organism evidence="2 3">
    <name type="scientific">Macrolepiota fuliginosa MF-IS2</name>
    <dbReference type="NCBI Taxonomy" id="1400762"/>
    <lineage>
        <taxon>Eukaryota</taxon>
        <taxon>Fungi</taxon>
        <taxon>Dikarya</taxon>
        <taxon>Basidiomycota</taxon>
        <taxon>Agaricomycotina</taxon>
        <taxon>Agaricomycetes</taxon>
        <taxon>Agaricomycetidae</taxon>
        <taxon>Agaricales</taxon>
        <taxon>Agaricineae</taxon>
        <taxon>Agaricaceae</taxon>
        <taxon>Macrolepiota</taxon>
    </lineage>
</organism>
<evidence type="ECO:0000256" key="1">
    <source>
        <dbReference type="SAM" id="MobiDB-lite"/>
    </source>
</evidence>
<name>A0A9P5X8Q3_9AGAR</name>
<proteinExistence type="predicted"/>
<gene>
    <name evidence="2" type="ORF">P691DRAFT_783508</name>
</gene>
<dbReference type="AlphaFoldDB" id="A0A9P5X8Q3"/>
<feature type="non-terminal residue" evidence="2">
    <location>
        <position position="1"/>
    </location>
</feature>
<dbReference type="Proteomes" id="UP000807342">
    <property type="component" value="Unassembled WGS sequence"/>
</dbReference>